<keyword evidence="2" id="KW-1185">Reference proteome</keyword>
<dbReference type="Proteomes" id="UP000424527">
    <property type="component" value="Unassembled WGS sequence"/>
</dbReference>
<protein>
    <submittedName>
        <fullName evidence="1">Uncharacterized protein</fullName>
    </submittedName>
</protein>
<reference evidence="1 2" key="1">
    <citation type="submission" date="2019-07" db="EMBL/GenBank/DDBJ databases">
        <title>Chromosome genome assembly for large yellow croaker.</title>
        <authorList>
            <person name="Xiao S."/>
        </authorList>
    </citation>
    <scope>NUCLEOTIDE SEQUENCE [LARGE SCALE GENOMIC DNA]</scope>
    <source>
        <strain evidence="1">JMULYC20181020</strain>
        <tissue evidence="1">Muscle</tissue>
    </source>
</reference>
<proteinExistence type="predicted"/>
<sequence>MKKPRESSGTLFTIGDGEFFPRIEVVREDDLDESEEDMLSYPLAQYNLNLTIKSSPHRYSMVRADRPSGECGSVYEACLDEAVLLGHCARVFVTRGTQKNFDVSACLTWFYRAVHPCVPDMNVGDVMLDYEFALHGRGAHSPVYAPESLGGKLQGQQLPCAQVDHAHQTQRRICVDQGRRRAVPLAKTEGCELLPRGDEEELFLRAYSKTLGPVFEFEKVDCFPSKVATSLGDWTLMRLAHRSSGVSRYPGTAVVDGYTIAFASESPLFYLRGRGPLVQKLESVAVVVESGSLYRTNVLKEEDPEWPLPDPIDARERVKCKNKSTVINGCSCAREDGIP</sequence>
<dbReference type="AlphaFoldDB" id="A0A6G0HET8"/>
<comment type="caution">
    <text evidence="1">The sequence shown here is derived from an EMBL/GenBank/DDBJ whole genome shotgun (WGS) entry which is preliminary data.</text>
</comment>
<organism evidence="1 2">
    <name type="scientific">Larimichthys crocea</name>
    <name type="common">Large yellow croaker</name>
    <name type="synonym">Pseudosciaena crocea</name>
    <dbReference type="NCBI Taxonomy" id="215358"/>
    <lineage>
        <taxon>Eukaryota</taxon>
        <taxon>Metazoa</taxon>
        <taxon>Chordata</taxon>
        <taxon>Craniata</taxon>
        <taxon>Vertebrata</taxon>
        <taxon>Euteleostomi</taxon>
        <taxon>Actinopterygii</taxon>
        <taxon>Neopterygii</taxon>
        <taxon>Teleostei</taxon>
        <taxon>Neoteleostei</taxon>
        <taxon>Acanthomorphata</taxon>
        <taxon>Eupercaria</taxon>
        <taxon>Sciaenidae</taxon>
        <taxon>Larimichthys</taxon>
    </lineage>
</organism>
<name>A0A6G0HET8_LARCR</name>
<gene>
    <name evidence="1" type="ORF">D5F01_LYC24253</name>
</gene>
<evidence type="ECO:0000313" key="1">
    <source>
        <dbReference type="EMBL" id="KAE8277724.1"/>
    </source>
</evidence>
<accession>A0A6G0HET8</accession>
<dbReference type="EMBL" id="REGW02000236">
    <property type="protein sequence ID" value="KAE8277724.1"/>
    <property type="molecule type" value="Genomic_DNA"/>
</dbReference>
<evidence type="ECO:0000313" key="2">
    <source>
        <dbReference type="Proteomes" id="UP000424527"/>
    </source>
</evidence>